<organism evidence="5 6">
    <name type="scientific">Rhizopus stolonifer</name>
    <name type="common">Rhizopus nigricans</name>
    <dbReference type="NCBI Taxonomy" id="4846"/>
    <lineage>
        <taxon>Eukaryota</taxon>
        <taxon>Fungi</taxon>
        <taxon>Fungi incertae sedis</taxon>
        <taxon>Mucoromycota</taxon>
        <taxon>Mucoromycotina</taxon>
        <taxon>Mucoromycetes</taxon>
        <taxon>Mucorales</taxon>
        <taxon>Mucorineae</taxon>
        <taxon>Rhizopodaceae</taxon>
        <taxon>Rhizopus</taxon>
    </lineage>
</organism>
<dbReference type="Proteomes" id="UP000253551">
    <property type="component" value="Unassembled WGS sequence"/>
</dbReference>
<dbReference type="InterPro" id="IPR027417">
    <property type="entry name" value="P-loop_NTPase"/>
</dbReference>
<evidence type="ECO:0000256" key="1">
    <source>
        <dbReference type="ARBA" id="ARBA00022741"/>
    </source>
</evidence>
<dbReference type="GO" id="GO:0007033">
    <property type="term" value="P:vacuole organization"/>
    <property type="evidence" value="ECO:0007669"/>
    <property type="project" value="TreeGrafter"/>
</dbReference>
<evidence type="ECO:0000256" key="2">
    <source>
        <dbReference type="ARBA" id="ARBA00022840"/>
    </source>
</evidence>
<dbReference type="GO" id="GO:0005524">
    <property type="term" value="F:ATP binding"/>
    <property type="evidence" value="ECO:0007669"/>
    <property type="project" value="UniProtKB-KW"/>
</dbReference>
<evidence type="ECO:0000259" key="3">
    <source>
        <dbReference type="Pfam" id="PF09336"/>
    </source>
</evidence>
<dbReference type="InterPro" id="IPR050304">
    <property type="entry name" value="MT-severing_AAA_ATPase"/>
</dbReference>
<feature type="domain" description="AAA ATPase AAA+ lid" evidence="4">
    <location>
        <begin position="35"/>
        <end position="72"/>
    </location>
</feature>
<dbReference type="InterPro" id="IPR041569">
    <property type="entry name" value="AAA_lid_3"/>
</dbReference>
<keyword evidence="1" id="KW-0547">Nucleotide-binding</keyword>
<evidence type="ECO:0000313" key="5">
    <source>
        <dbReference type="EMBL" id="RCH79966.1"/>
    </source>
</evidence>
<dbReference type="PANTHER" id="PTHR23074">
    <property type="entry name" value="AAA DOMAIN-CONTAINING"/>
    <property type="match status" value="1"/>
</dbReference>
<proteinExistence type="predicted"/>
<dbReference type="PANTHER" id="PTHR23074:SF83">
    <property type="entry name" value="VACUOLAR PROTEIN SORTING-ASSOCIATED PROTEIN 4A"/>
    <property type="match status" value="1"/>
</dbReference>
<gene>
    <name evidence="5" type="primary">VPS4_2</name>
    <name evidence="5" type="ORF">CU098_006148</name>
</gene>
<dbReference type="SUPFAM" id="SSF52540">
    <property type="entry name" value="P-loop containing nucleoside triphosphate hydrolases"/>
    <property type="match status" value="1"/>
</dbReference>
<comment type="caution">
    <text evidence="5">The sequence shown here is derived from an EMBL/GenBank/DDBJ whole genome shotgun (WGS) entry which is preliminary data.</text>
</comment>
<dbReference type="InterPro" id="IPR015415">
    <property type="entry name" value="Spast_Vps4_C"/>
</dbReference>
<keyword evidence="2" id="KW-0067">ATP-binding</keyword>
<keyword evidence="6" id="KW-1185">Reference proteome</keyword>
<evidence type="ECO:0000313" key="6">
    <source>
        <dbReference type="Proteomes" id="UP000253551"/>
    </source>
</evidence>
<name>A0A367IQP4_RHIST</name>
<feature type="non-terminal residue" evidence="5">
    <location>
        <position position="1"/>
    </location>
</feature>
<dbReference type="FunFam" id="1.10.8.60:FF:000015">
    <property type="entry name" value="vacuolar protein sorting-associated protein 4A"/>
    <property type="match status" value="1"/>
</dbReference>
<dbReference type="OrthoDB" id="29072at2759"/>
<dbReference type="STRING" id="4846.A0A367IQP4"/>
<dbReference type="Gene3D" id="1.10.8.60">
    <property type="match status" value="1"/>
</dbReference>
<protein>
    <submittedName>
        <fullName evidence="5">Vacuolar protein sorting-associated protein 4</fullName>
    </submittedName>
</protein>
<dbReference type="Pfam" id="PF17862">
    <property type="entry name" value="AAA_lid_3"/>
    <property type="match status" value="1"/>
</dbReference>
<sequence>FERRIYIPLPDVNARANMFALNVGNTPCTLSQQEYKQLAEMTEGYSGSDIAVLVRDALMQPIRKVQSATHFKQVTAPSRTNPNTASQYFTPCSPGDPQAQVMNWMDIEGEQLMEPELTIQDFLKAVKNSRPTVNDADIKQHVSFTQDFGQEG</sequence>
<dbReference type="Gene3D" id="3.40.50.300">
    <property type="entry name" value="P-loop containing nucleotide triphosphate hydrolases"/>
    <property type="match status" value="1"/>
</dbReference>
<dbReference type="GO" id="GO:0016197">
    <property type="term" value="P:endosomal transport"/>
    <property type="evidence" value="ECO:0007669"/>
    <property type="project" value="TreeGrafter"/>
</dbReference>
<dbReference type="Pfam" id="PF09336">
    <property type="entry name" value="Vps4_C"/>
    <property type="match status" value="1"/>
</dbReference>
<evidence type="ECO:0000259" key="4">
    <source>
        <dbReference type="Pfam" id="PF17862"/>
    </source>
</evidence>
<dbReference type="EMBL" id="PJQM01006259">
    <property type="protein sequence ID" value="RCH79966.1"/>
    <property type="molecule type" value="Genomic_DNA"/>
</dbReference>
<feature type="domain" description="Spastin/Vps4 C-terminal" evidence="3">
    <location>
        <begin position="90"/>
        <end position="149"/>
    </location>
</feature>
<dbReference type="AlphaFoldDB" id="A0A367IQP4"/>
<reference evidence="5 6" key="1">
    <citation type="journal article" date="2018" name="G3 (Bethesda)">
        <title>Phylogenetic and Phylogenomic Definition of Rhizopus Species.</title>
        <authorList>
            <person name="Gryganskyi A.P."/>
            <person name="Golan J."/>
            <person name="Dolatabadi S."/>
            <person name="Mondo S."/>
            <person name="Robb S."/>
            <person name="Idnurm A."/>
            <person name="Muszewska A."/>
            <person name="Steczkiewicz K."/>
            <person name="Masonjones S."/>
            <person name="Liao H.L."/>
            <person name="Gajdeczka M.T."/>
            <person name="Anike F."/>
            <person name="Vuek A."/>
            <person name="Anishchenko I.M."/>
            <person name="Voigt K."/>
            <person name="de Hoog G.S."/>
            <person name="Smith M.E."/>
            <person name="Heitman J."/>
            <person name="Vilgalys R."/>
            <person name="Stajich J.E."/>
        </authorList>
    </citation>
    <scope>NUCLEOTIDE SEQUENCE [LARGE SCALE GENOMIC DNA]</scope>
    <source>
        <strain evidence="5 6">LSU 92-RS-03</strain>
    </source>
</reference>
<accession>A0A367IQP4</accession>
<dbReference type="GO" id="GO:0016887">
    <property type="term" value="F:ATP hydrolysis activity"/>
    <property type="evidence" value="ECO:0007669"/>
    <property type="project" value="TreeGrafter"/>
</dbReference>